<evidence type="ECO:0000313" key="3">
    <source>
        <dbReference type="EMBL" id="GLB51783.1"/>
    </source>
</evidence>
<feature type="signal peptide" evidence="1">
    <location>
        <begin position="1"/>
        <end position="23"/>
    </location>
</feature>
<feature type="chain" id="PRO_5040761624" description="PrcB C-terminal domain-containing protein" evidence="1">
    <location>
        <begin position="24"/>
        <end position="149"/>
    </location>
</feature>
<keyword evidence="4" id="KW-1185">Reference proteome</keyword>
<name>A0A9W6B3C8_9FLAO</name>
<dbReference type="AlphaFoldDB" id="A0A9W6B3C8"/>
<sequence length="149" mass="16365">MKKHLSSLSAICVFLICSSAAIPAQQQVAWETLMQSSTGGSDTPQIIVAKEPTVVADFFRKVNKSGDTHLAAPKVDYNTEMLLILCMGQKRTGGYQINVKSIEEKGQLIEVTVEETVPAEGDMVTMMTTKPFTIVKLKSTNKKLLFKKL</sequence>
<protein>
    <recommendedName>
        <fullName evidence="2">PrcB C-terminal domain-containing protein</fullName>
    </recommendedName>
</protein>
<dbReference type="InterPro" id="IPR025748">
    <property type="entry name" value="PrcB_C_dom"/>
</dbReference>
<gene>
    <name evidence="3" type="ORF">NBRC110019_08220</name>
</gene>
<organism evidence="3 4">
    <name type="scientific">Neptunitalea chrysea</name>
    <dbReference type="NCBI Taxonomy" id="1647581"/>
    <lineage>
        <taxon>Bacteria</taxon>
        <taxon>Pseudomonadati</taxon>
        <taxon>Bacteroidota</taxon>
        <taxon>Flavobacteriia</taxon>
        <taxon>Flavobacteriales</taxon>
        <taxon>Flavobacteriaceae</taxon>
        <taxon>Neptunitalea</taxon>
    </lineage>
</organism>
<reference evidence="3" key="1">
    <citation type="submission" date="2022-07" db="EMBL/GenBank/DDBJ databases">
        <title>Taxonomy of Novel Oxalotrophic and Methylotrophic Bacteria.</title>
        <authorList>
            <person name="Sahin N."/>
            <person name="Tani A."/>
        </authorList>
    </citation>
    <scope>NUCLEOTIDE SEQUENCE</scope>
    <source>
        <strain evidence="3">AM327</strain>
    </source>
</reference>
<dbReference type="Pfam" id="PF14343">
    <property type="entry name" value="PrcB_C"/>
    <property type="match status" value="1"/>
</dbReference>
<keyword evidence="1" id="KW-0732">Signal</keyword>
<evidence type="ECO:0000256" key="1">
    <source>
        <dbReference type="SAM" id="SignalP"/>
    </source>
</evidence>
<evidence type="ECO:0000313" key="4">
    <source>
        <dbReference type="Proteomes" id="UP001143545"/>
    </source>
</evidence>
<dbReference type="EMBL" id="BRVP01000004">
    <property type="protein sequence ID" value="GLB51783.1"/>
    <property type="molecule type" value="Genomic_DNA"/>
</dbReference>
<evidence type="ECO:0000259" key="2">
    <source>
        <dbReference type="Pfam" id="PF14343"/>
    </source>
</evidence>
<proteinExistence type="predicted"/>
<dbReference type="RefSeq" id="WP_281752679.1">
    <property type="nucleotide sequence ID" value="NZ_BRVP01000004.1"/>
</dbReference>
<comment type="caution">
    <text evidence="3">The sequence shown here is derived from an EMBL/GenBank/DDBJ whole genome shotgun (WGS) entry which is preliminary data.</text>
</comment>
<feature type="domain" description="PrcB C-terminal" evidence="2">
    <location>
        <begin position="82"/>
        <end position="137"/>
    </location>
</feature>
<accession>A0A9W6B3C8</accession>
<dbReference type="Proteomes" id="UP001143545">
    <property type="component" value="Unassembled WGS sequence"/>
</dbReference>